<comment type="caution">
    <text evidence="8">The sequence shown here is derived from an EMBL/GenBank/DDBJ whole genome shotgun (WGS) entry which is preliminary data.</text>
</comment>
<comment type="pathway">
    <text evidence="1">Isoprenoid biosynthesis; isopentenyl diphosphate biosynthesis via mevalonate pathway; isopentenyl diphosphate from (R)-mevalonate: step 2/3.</text>
</comment>
<dbReference type="SUPFAM" id="SSF54211">
    <property type="entry name" value="Ribosomal protein S5 domain 2-like"/>
    <property type="match status" value="1"/>
</dbReference>
<organism evidence="8 9">
    <name type="scientific">Rehmannia glutinosa</name>
    <name type="common">Chinese foxglove</name>
    <dbReference type="NCBI Taxonomy" id="99300"/>
    <lineage>
        <taxon>Eukaryota</taxon>
        <taxon>Viridiplantae</taxon>
        <taxon>Streptophyta</taxon>
        <taxon>Embryophyta</taxon>
        <taxon>Tracheophyta</taxon>
        <taxon>Spermatophyta</taxon>
        <taxon>Magnoliopsida</taxon>
        <taxon>eudicotyledons</taxon>
        <taxon>Gunneridae</taxon>
        <taxon>Pentapetalae</taxon>
        <taxon>asterids</taxon>
        <taxon>lamiids</taxon>
        <taxon>Lamiales</taxon>
        <taxon>Orobanchaceae</taxon>
        <taxon>Rehmannieae</taxon>
        <taxon>Rehmannia</taxon>
    </lineage>
</organism>
<gene>
    <name evidence="8" type="ORF">DH2020_036328</name>
</gene>
<sequence length="626" mass="67931">MLGELALLAFTWKWPLNQDGCFCSGKGSDDRGYLILERPNAGIVLSTNARFYAIVKPLYEELKPDSWAWAWTDVKLTSPQMGRETMYKLSLKHLQLQCVSSSDSRNPFVEYALQYAVAAAHATFDNTKKEELQKLLLLGLDITILGCNEFYSYRNQLKDLESYMHISAVNSPLQKLISACYISTFSAMSGFQHVISAGFPLVQIEARGLPLTPESLASLPPFTSITFNAEESSEQKSKPEVAKTGLGSSAAMTTAVVAALLHYLGVVKLPLELNSPLQGNQVSKELDVVHIIAQTAHCIAQGKVGSGFDVSSAVYGSQRYIRFSPGLLSSAQDAVQGMSIEEVIGDVLKANWDHERTKFSLPPMMTLVNFLAYLAETSQDIEIPGRVSDNVLTLHLDHHSAIHGLAIAITMTHLQLLGEPGTGGSSTPSMVGAVKKWQKSDPQSSLETWKKLSEANSALEMHLNTLSQLAEMNHDDYRIAINRCSTLTPEKWTEGAVEPNQTEVVKALLGARDAMLVIRCNMRKMGEAAGIPVDAVADSIEPKSQTRLLDTTMSMEGVLLAGVPGAGGFDAVFAVTLGASSSNVIKVWSSLNVLALLVTEDPRGVYLESNDPRATEITGAVSSIHI</sequence>
<dbReference type="EMBL" id="JABTTQ020001608">
    <property type="protein sequence ID" value="KAK6129934.1"/>
    <property type="molecule type" value="Genomic_DNA"/>
</dbReference>
<evidence type="ECO:0000256" key="2">
    <source>
        <dbReference type="ARBA" id="ARBA00012958"/>
    </source>
</evidence>
<name>A0ABR0V6T0_REHGL</name>
<keyword evidence="6" id="KW-0067">ATP-binding</keyword>
<dbReference type="Proteomes" id="UP001318860">
    <property type="component" value="Unassembled WGS sequence"/>
</dbReference>
<evidence type="ECO:0000313" key="9">
    <source>
        <dbReference type="Proteomes" id="UP001318860"/>
    </source>
</evidence>
<evidence type="ECO:0000256" key="3">
    <source>
        <dbReference type="ARBA" id="ARBA00022679"/>
    </source>
</evidence>
<keyword evidence="9" id="KW-1185">Reference proteome</keyword>
<dbReference type="PANTHER" id="PTHR31814">
    <property type="match status" value="1"/>
</dbReference>
<evidence type="ECO:0000256" key="5">
    <source>
        <dbReference type="ARBA" id="ARBA00022777"/>
    </source>
</evidence>
<dbReference type="EC" id="2.7.4.2" evidence="2"/>
<reference evidence="8 9" key="1">
    <citation type="journal article" date="2021" name="Comput. Struct. Biotechnol. J.">
        <title>De novo genome assembly of the potent medicinal plant Rehmannia glutinosa using nanopore technology.</title>
        <authorList>
            <person name="Ma L."/>
            <person name="Dong C."/>
            <person name="Song C."/>
            <person name="Wang X."/>
            <person name="Zheng X."/>
            <person name="Niu Y."/>
            <person name="Chen S."/>
            <person name="Feng W."/>
        </authorList>
    </citation>
    <scope>NUCLEOTIDE SEQUENCE [LARGE SCALE GENOMIC DNA]</scope>
    <source>
        <strain evidence="8">DH-2019</strain>
    </source>
</reference>
<dbReference type="Gene3D" id="3.30.230.10">
    <property type="match status" value="1"/>
</dbReference>
<evidence type="ECO:0000256" key="4">
    <source>
        <dbReference type="ARBA" id="ARBA00022741"/>
    </source>
</evidence>
<protein>
    <recommendedName>
        <fullName evidence="2">phosphomevalonate kinase</fullName>
        <ecNumber evidence="2">2.7.4.2</ecNumber>
    </recommendedName>
</protein>
<dbReference type="Pfam" id="PF00288">
    <property type="entry name" value="GHMP_kinases_N"/>
    <property type="match status" value="1"/>
</dbReference>
<dbReference type="InterPro" id="IPR014721">
    <property type="entry name" value="Ribsml_uS5_D2-typ_fold_subgr"/>
</dbReference>
<keyword evidence="3" id="KW-0808">Transferase</keyword>
<evidence type="ECO:0000256" key="6">
    <source>
        <dbReference type="ARBA" id="ARBA00022840"/>
    </source>
</evidence>
<dbReference type="InterPro" id="IPR020568">
    <property type="entry name" value="Ribosomal_Su5_D2-typ_SF"/>
</dbReference>
<dbReference type="PANTHER" id="PTHR31814:SF2">
    <property type="entry name" value="PHOSPHOMEVALONATE KINASE"/>
    <property type="match status" value="1"/>
</dbReference>
<keyword evidence="4" id="KW-0547">Nucleotide-binding</keyword>
<dbReference type="InterPro" id="IPR035102">
    <property type="entry name" value="Phosphomevalonate_kinase"/>
</dbReference>
<feature type="domain" description="GHMP kinase N-terminal" evidence="7">
    <location>
        <begin position="243"/>
        <end position="316"/>
    </location>
</feature>
<evidence type="ECO:0000256" key="1">
    <source>
        <dbReference type="ARBA" id="ARBA00005017"/>
    </source>
</evidence>
<dbReference type="InterPro" id="IPR006204">
    <property type="entry name" value="GHMP_kinase_N_dom"/>
</dbReference>
<evidence type="ECO:0000313" key="8">
    <source>
        <dbReference type="EMBL" id="KAK6129934.1"/>
    </source>
</evidence>
<keyword evidence="5" id="KW-0418">Kinase</keyword>
<evidence type="ECO:0000259" key="7">
    <source>
        <dbReference type="Pfam" id="PF00288"/>
    </source>
</evidence>
<accession>A0ABR0V6T0</accession>
<proteinExistence type="predicted"/>